<feature type="transmembrane region" description="Helical" evidence="15">
    <location>
        <begin position="548"/>
        <end position="565"/>
    </location>
</feature>
<evidence type="ECO:0000256" key="10">
    <source>
        <dbReference type="ARBA" id="ARBA00031608"/>
    </source>
</evidence>
<dbReference type="GO" id="GO:0050121">
    <property type="term" value="F:N-acylglucosamine 2-epimerase activity"/>
    <property type="evidence" value="ECO:0007669"/>
    <property type="project" value="UniProtKB-EC"/>
</dbReference>
<feature type="transmembrane region" description="Helical" evidence="15">
    <location>
        <begin position="406"/>
        <end position="425"/>
    </location>
</feature>
<dbReference type="FunFam" id="1.50.10.10:FF:000021">
    <property type="entry name" value="N-acylglucosamine 2-epimerase"/>
    <property type="match status" value="1"/>
</dbReference>
<reference evidence="16" key="1">
    <citation type="submission" date="2021-02" db="EMBL/GenBank/DDBJ databases">
        <authorList>
            <person name="Dougan E. K."/>
            <person name="Rhodes N."/>
            <person name="Thang M."/>
            <person name="Chan C."/>
        </authorList>
    </citation>
    <scope>NUCLEOTIDE SEQUENCE</scope>
</reference>
<feature type="transmembrane region" description="Helical" evidence="15">
    <location>
        <begin position="769"/>
        <end position="789"/>
    </location>
</feature>
<keyword evidence="8 15" id="KW-0472">Membrane</keyword>
<evidence type="ECO:0000313" key="16">
    <source>
        <dbReference type="EMBL" id="CAE7274503.1"/>
    </source>
</evidence>
<proteinExistence type="inferred from homology"/>
<dbReference type="SUPFAM" id="SSF48208">
    <property type="entry name" value="Six-hairpin glycosidases"/>
    <property type="match status" value="1"/>
</dbReference>
<dbReference type="PANTHER" id="PTHR15108">
    <property type="entry name" value="N-ACYLGLUCOSAMINE-2-EPIMERASE"/>
    <property type="match status" value="1"/>
</dbReference>
<evidence type="ECO:0000256" key="7">
    <source>
        <dbReference type="ARBA" id="ARBA00022989"/>
    </source>
</evidence>
<dbReference type="SUPFAM" id="SSF50965">
    <property type="entry name" value="Galactose oxidase, central domain"/>
    <property type="match status" value="1"/>
</dbReference>
<gene>
    <name evidence="16" type="primary">nanT</name>
    <name evidence="16" type="ORF">SPIL2461_LOCUS6097</name>
</gene>
<evidence type="ECO:0000256" key="1">
    <source>
        <dbReference type="ARBA" id="ARBA00004141"/>
    </source>
</evidence>
<accession>A0A812MQM8</accession>
<dbReference type="Pfam" id="PF24996">
    <property type="entry name" value="NANM"/>
    <property type="match status" value="1"/>
</dbReference>
<organism evidence="16 17">
    <name type="scientific">Symbiodinium pilosum</name>
    <name type="common">Dinoflagellate</name>
    <dbReference type="NCBI Taxonomy" id="2952"/>
    <lineage>
        <taxon>Eukaryota</taxon>
        <taxon>Sar</taxon>
        <taxon>Alveolata</taxon>
        <taxon>Dinophyceae</taxon>
        <taxon>Suessiales</taxon>
        <taxon>Symbiodiniaceae</taxon>
        <taxon>Symbiodinium</taxon>
    </lineage>
</organism>
<dbReference type="Gene3D" id="2.120.10.80">
    <property type="entry name" value="Kelch-type beta propeller"/>
    <property type="match status" value="1"/>
</dbReference>
<dbReference type="OrthoDB" id="414129at2759"/>
<feature type="transmembrane region" description="Helical" evidence="15">
    <location>
        <begin position="677"/>
        <end position="703"/>
    </location>
</feature>
<dbReference type="InterPro" id="IPR011043">
    <property type="entry name" value="Gal_Oxase/kelch_b-propeller"/>
</dbReference>
<dbReference type="InterPro" id="IPR015915">
    <property type="entry name" value="Kelch-typ_b-propeller"/>
</dbReference>
<dbReference type="Gene3D" id="1.50.10.10">
    <property type="match status" value="1"/>
</dbReference>
<comment type="subcellular location">
    <subcellularLocation>
        <location evidence="1">Membrane</location>
        <topology evidence="1">Multi-pass membrane protein</topology>
    </subcellularLocation>
</comment>
<evidence type="ECO:0000313" key="17">
    <source>
        <dbReference type="Proteomes" id="UP000649617"/>
    </source>
</evidence>
<sequence length="1233" mass="136033">MLWEQLPELPDTLGFGGPVAGVHKNALIVAGGANFPGGPPWAGGDKEWHDQIYVLARDGGDTLANGWIEAGRLLTPVAYSASVSTDAGVLLIGGENDGIPSAEIYLLAWDAGTRNVRVKSVGRLPRPVSNLAAARIGQRLYVVGAGQSSGSDRLDKKYFWSVDLTNLTESGELEWDMTLPPYPGSPRHQCVVATQNDGSGREKLFLISGANPRYFSDGSPDLANFEYFTDAFKFDPIDRVWNAIADLPSIGDPRVGVDTASYAEAKWPVAAATGIGIGQSHVLVFSGSTGRYITLPVSERPAFASTVLAYHTLTDTWTEAGEMPIGVVTTTATRWDDRIVIPSGEVRPGVRTNAVQALRLESAGADFGTVNYTVLIVYLLGVMALGAFFALRTHTTNDFFRGGQRVPFIVAGLSIFATMLSSITFVALPAKAFATDWIYYAAQLTIIPVALVVNRIAIPFFRHIDATSAYEYLEKRFSYAVRLISSTQFVLFQIGRMAIVMYLPALALATITPFSVIQCVLMMGILSVVYCTLGGVEAVVWTDAVQTVVLLGGLLVAITIVVLTIDGGVPEIASVAYRDGKLRIADLDFSQTSYTTTAIWVVVLGQLFQSLYSYTSDQAVVQRYLTTKTLPDARRAMWTTAWMGVFGSVLFFMMGTALYVFYKGYPQKLDIGMHNDAIFPLFIATELPVGVAGVVVAGIFAAAQSTISTSMNSTATAIVTDFCKPLRVCQTDSGYLILARLFTGILGLGGTAMACWLVQLNETSMMDTFIKVVGLFGGAVCGLFMLGITTRRANSAGGLIGSACGIASVVLASVEGVHPFLFAMVGTMVTIVVGYAARVEGMRPERQSELADFYRSSLLEDVVPFWITHSVDHDCGGFLTALDRDGTVIDTDKGVWQQARFAWLLGELYNNVEPRDEWLQLACHGVNFIDRYCFDRTDGRMWFHLARDGQPIRKRRYAFSESFAAIAYGEVAQALRSDEYAEKARRTFRGFIEHNLDPRGVSPKFTDVRPTRTLGFPMIAINTAQQLRDSIGLEDADHWIDQCIEDIQRYHVKPDIECVMEIVGPSGELIDHFDGRTLNPGHAIEGAWFIMAEGRRRRDQSMIKLGCQMLEWMWKRGWDSTYGGILYFVDVNGLPLQEYWHDMKFWWPHNEATIATLLAYRLTGDERYADWHELVHDWSFNHFPDPLHGEWFGYLHRDGRLSVALKGNLWKGPFHLPRMLLNCWKLLESSPPH</sequence>
<dbReference type="NCBIfam" id="TIGR00813">
    <property type="entry name" value="sss"/>
    <property type="match status" value="1"/>
</dbReference>
<dbReference type="GO" id="GO:0022857">
    <property type="term" value="F:transmembrane transporter activity"/>
    <property type="evidence" value="ECO:0007669"/>
    <property type="project" value="InterPro"/>
</dbReference>
<protein>
    <recommendedName>
        <fullName evidence="5">N-acylglucosamine 2-epimerase</fullName>
        <ecNumber evidence="4">5.1.3.8</ecNumber>
    </recommendedName>
    <alternativeName>
        <fullName evidence="12">GlcNAc 2-epimerase</fullName>
    </alternativeName>
    <alternativeName>
        <fullName evidence="10">N-acetyl-D-glucosamine 2-epimerase</fullName>
    </alternativeName>
    <alternativeName>
        <fullName evidence="11">Renin-binding protein</fullName>
    </alternativeName>
</protein>
<dbReference type="InterPro" id="IPR012341">
    <property type="entry name" value="6hp_glycosidase-like_sf"/>
</dbReference>
<comment type="catalytic activity">
    <reaction evidence="13">
        <text>an N-acyl-D-glucosamine = an N-acyl-D-mannosamine</text>
        <dbReference type="Rhea" id="RHEA:19033"/>
        <dbReference type="ChEBI" id="CHEBI:16062"/>
        <dbReference type="ChEBI" id="CHEBI:17274"/>
        <dbReference type="EC" id="5.1.3.8"/>
    </reaction>
    <physiologicalReaction direction="left-to-right" evidence="13">
        <dbReference type="Rhea" id="RHEA:19034"/>
    </physiologicalReaction>
    <physiologicalReaction direction="right-to-left" evidence="13">
        <dbReference type="Rhea" id="RHEA:19035"/>
    </physiologicalReaction>
</comment>
<dbReference type="InterPro" id="IPR008928">
    <property type="entry name" value="6-hairpin_glycosidase_sf"/>
</dbReference>
<dbReference type="GO" id="GO:0005975">
    <property type="term" value="P:carbohydrate metabolic process"/>
    <property type="evidence" value="ECO:0007669"/>
    <property type="project" value="InterPro"/>
</dbReference>
<evidence type="ECO:0000256" key="8">
    <source>
        <dbReference type="ARBA" id="ARBA00023136"/>
    </source>
</evidence>
<dbReference type="PROSITE" id="PS50283">
    <property type="entry name" value="NA_SOLUT_SYMP_3"/>
    <property type="match status" value="1"/>
</dbReference>
<feature type="transmembrane region" description="Helical" evidence="15">
    <location>
        <begin position="437"/>
        <end position="458"/>
    </location>
</feature>
<dbReference type="AlphaFoldDB" id="A0A812MQM8"/>
<comment type="similarity">
    <text evidence="3">Belongs to the N-acylglucosamine 2-epimerase family.</text>
</comment>
<keyword evidence="17" id="KW-1185">Reference proteome</keyword>
<dbReference type="InterPro" id="IPR038377">
    <property type="entry name" value="Na/Glc_symporter_sf"/>
</dbReference>
<evidence type="ECO:0000256" key="14">
    <source>
        <dbReference type="ARBA" id="ARBA00046544"/>
    </source>
</evidence>
<feature type="transmembrane region" description="Helical" evidence="15">
    <location>
        <begin position="636"/>
        <end position="662"/>
    </location>
</feature>
<evidence type="ECO:0000256" key="5">
    <source>
        <dbReference type="ARBA" id="ARBA00014959"/>
    </source>
</evidence>
<comment type="similarity">
    <text evidence="2">Belongs to the sodium:solute symporter (SSF) (TC 2.A.21) family.</text>
</comment>
<evidence type="ECO:0000256" key="12">
    <source>
        <dbReference type="ARBA" id="ARBA00033215"/>
    </source>
</evidence>
<dbReference type="EC" id="5.1.3.8" evidence="4"/>
<dbReference type="InterPro" id="IPR010819">
    <property type="entry name" value="AGE/CE"/>
</dbReference>
<dbReference type="InterPro" id="IPR056734">
    <property type="entry name" value="NANM"/>
</dbReference>
<comment type="caution">
    <text evidence="16">The sequence shown here is derived from an EMBL/GenBank/DDBJ whole genome shotgun (WGS) entry which is preliminary data.</text>
</comment>
<feature type="transmembrane region" description="Helical" evidence="15">
    <location>
        <begin position="372"/>
        <end position="394"/>
    </location>
</feature>
<dbReference type="Gene3D" id="1.20.1730.10">
    <property type="entry name" value="Sodium/glucose cotransporter"/>
    <property type="match status" value="1"/>
</dbReference>
<comment type="subunit">
    <text evidence="14">Homodimer. Forms a heterodimer with renin and inhibits its activity.</text>
</comment>
<dbReference type="Proteomes" id="UP000649617">
    <property type="component" value="Unassembled WGS sequence"/>
</dbReference>
<keyword evidence="6 15" id="KW-0812">Transmembrane</keyword>
<dbReference type="InterPro" id="IPR001734">
    <property type="entry name" value="Na/solute_symporter"/>
</dbReference>
<keyword evidence="7 15" id="KW-1133">Transmembrane helix</keyword>
<dbReference type="EMBL" id="CAJNIZ010008970">
    <property type="protein sequence ID" value="CAE7274503.1"/>
    <property type="molecule type" value="Genomic_DNA"/>
</dbReference>
<evidence type="ECO:0000256" key="6">
    <source>
        <dbReference type="ARBA" id="ARBA00022692"/>
    </source>
</evidence>
<keyword evidence="9" id="KW-0413">Isomerase</keyword>
<evidence type="ECO:0000256" key="4">
    <source>
        <dbReference type="ARBA" id="ARBA00013176"/>
    </source>
</evidence>
<dbReference type="CDD" id="cd11495">
    <property type="entry name" value="SLC5sbd_NIS-like_u3"/>
    <property type="match status" value="1"/>
</dbReference>
<dbReference type="GO" id="GO:0016020">
    <property type="term" value="C:membrane"/>
    <property type="evidence" value="ECO:0007669"/>
    <property type="project" value="UniProtKB-SubCell"/>
</dbReference>
<evidence type="ECO:0000256" key="11">
    <source>
        <dbReference type="ARBA" id="ARBA00031909"/>
    </source>
</evidence>
<evidence type="ECO:0000256" key="3">
    <source>
        <dbReference type="ARBA" id="ARBA00008558"/>
    </source>
</evidence>
<dbReference type="Pfam" id="PF00474">
    <property type="entry name" value="SSF"/>
    <property type="match status" value="1"/>
</dbReference>
<feature type="transmembrane region" description="Helical" evidence="15">
    <location>
        <begin position="734"/>
        <end position="757"/>
    </location>
</feature>
<evidence type="ECO:0000256" key="13">
    <source>
        <dbReference type="ARBA" id="ARBA00034243"/>
    </source>
</evidence>
<name>A0A812MQM8_SYMPI</name>
<evidence type="ECO:0000256" key="15">
    <source>
        <dbReference type="SAM" id="Phobius"/>
    </source>
</evidence>
<feature type="transmembrane region" description="Helical" evidence="15">
    <location>
        <begin position="515"/>
        <end position="536"/>
    </location>
</feature>
<feature type="transmembrane region" description="Helical" evidence="15">
    <location>
        <begin position="597"/>
        <end position="615"/>
    </location>
</feature>
<feature type="transmembrane region" description="Helical" evidence="15">
    <location>
        <begin position="796"/>
        <end position="814"/>
    </location>
</feature>
<feature type="transmembrane region" description="Helical" evidence="15">
    <location>
        <begin position="479"/>
        <end position="503"/>
    </location>
</feature>
<evidence type="ECO:0000256" key="2">
    <source>
        <dbReference type="ARBA" id="ARBA00006434"/>
    </source>
</evidence>
<evidence type="ECO:0000256" key="9">
    <source>
        <dbReference type="ARBA" id="ARBA00023235"/>
    </source>
</evidence>
<dbReference type="Pfam" id="PF07221">
    <property type="entry name" value="GlcNAc_2-epim"/>
    <property type="match status" value="1"/>
</dbReference>